<dbReference type="STRING" id="680026.AB733_08640"/>
<dbReference type="RefSeq" id="WP_048898394.1">
    <property type="nucleotide sequence ID" value="NZ_AP024852.1"/>
</dbReference>
<keyword evidence="6" id="KW-1185">Reference proteome</keyword>
<dbReference type="GO" id="GO:0005524">
    <property type="term" value="F:ATP binding"/>
    <property type="evidence" value="ECO:0007669"/>
    <property type="project" value="UniProtKB-KW"/>
</dbReference>
<evidence type="ECO:0000256" key="3">
    <source>
        <dbReference type="PIRSR" id="PIRSR640198-3"/>
    </source>
</evidence>
<evidence type="ECO:0000313" key="6">
    <source>
        <dbReference type="Proteomes" id="UP000240481"/>
    </source>
</evidence>
<dbReference type="Pfam" id="PF13776">
    <property type="entry name" value="DUF4172"/>
    <property type="match status" value="1"/>
</dbReference>
<dbReference type="InterPro" id="IPR040198">
    <property type="entry name" value="Fido_containing"/>
</dbReference>
<evidence type="ECO:0000256" key="2">
    <source>
        <dbReference type="PIRSR" id="PIRSR640198-2"/>
    </source>
</evidence>
<dbReference type="OrthoDB" id="9807853at2"/>
<keyword evidence="2" id="KW-0067">ATP-binding</keyword>
<feature type="binding site" evidence="2">
    <location>
        <begin position="209"/>
        <end position="216"/>
    </location>
    <ligand>
        <name>ATP</name>
        <dbReference type="ChEBI" id="CHEBI:30616"/>
    </ligand>
</feature>
<accession>A0A0J8VCL0</accession>
<reference evidence="5 6" key="1">
    <citation type="submission" date="2018-01" db="EMBL/GenBank/DDBJ databases">
        <title>Whole genome sequencing of Histamine producing bacteria.</title>
        <authorList>
            <person name="Butler K."/>
        </authorList>
    </citation>
    <scope>NUCLEOTIDE SEQUENCE [LARGE SCALE GENOMIC DNA]</scope>
    <source>
        <strain evidence="5 6">DSM 24669</strain>
    </source>
</reference>
<dbReference type="Proteomes" id="UP000240481">
    <property type="component" value="Unassembled WGS sequence"/>
</dbReference>
<dbReference type="PANTHER" id="PTHR13504">
    <property type="entry name" value="FIDO DOMAIN-CONTAINING PROTEIN DDB_G0283145"/>
    <property type="match status" value="1"/>
</dbReference>
<dbReference type="Pfam" id="PF02661">
    <property type="entry name" value="Fic"/>
    <property type="match status" value="1"/>
</dbReference>
<feature type="active site" evidence="1">
    <location>
        <position position="205"/>
    </location>
</feature>
<dbReference type="PANTHER" id="PTHR13504:SF33">
    <property type="entry name" value="FIC FAMILY PROTEIN"/>
    <property type="match status" value="1"/>
</dbReference>
<keyword evidence="2" id="KW-0547">Nucleotide-binding</keyword>
<evidence type="ECO:0000313" key="5">
    <source>
        <dbReference type="EMBL" id="PSW23541.1"/>
    </source>
</evidence>
<gene>
    <name evidence="5" type="ORF">C9I94_15585</name>
</gene>
<feature type="site" description="Important for autoinhibition of adenylyltransferase activity" evidence="3">
    <location>
        <position position="63"/>
    </location>
</feature>
<dbReference type="PROSITE" id="PS51459">
    <property type="entry name" value="FIDO"/>
    <property type="match status" value="1"/>
</dbReference>
<comment type="caution">
    <text evidence="5">The sequence shown here is derived from an EMBL/GenBank/DDBJ whole genome shotgun (WGS) entry which is preliminary data.</text>
</comment>
<feature type="domain" description="Fido" evidence="4">
    <location>
        <begin position="112"/>
        <end position="270"/>
    </location>
</feature>
<evidence type="ECO:0000256" key="1">
    <source>
        <dbReference type="PIRSR" id="PIRSR640198-1"/>
    </source>
</evidence>
<dbReference type="InterPro" id="IPR025230">
    <property type="entry name" value="DUF4172"/>
</dbReference>
<dbReference type="InterPro" id="IPR036388">
    <property type="entry name" value="WH-like_DNA-bd_sf"/>
</dbReference>
<proteinExistence type="predicted"/>
<protein>
    <submittedName>
        <fullName evidence="5">DUF4172 domain-containing protein</fullName>
    </submittedName>
</protein>
<dbReference type="Gene3D" id="1.10.10.10">
    <property type="entry name" value="Winged helix-like DNA-binding domain superfamily/Winged helix DNA-binding domain"/>
    <property type="match status" value="1"/>
</dbReference>
<dbReference type="InterPro" id="IPR036597">
    <property type="entry name" value="Fido-like_dom_sf"/>
</dbReference>
<dbReference type="SUPFAM" id="SSF140931">
    <property type="entry name" value="Fic-like"/>
    <property type="match status" value="1"/>
</dbReference>
<feature type="binding site" evidence="2">
    <location>
        <begin position="247"/>
        <end position="248"/>
    </location>
    <ligand>
        <name>ATP</name>
        <dbReference type="ChEBI" id="CHEBI:30616"/>
    </ligand>
</feature>
<evidence type="ECO:0000259" key="4">
    <source>
        <dbReference type="PROSITE" id="PS51459"/>
    </source>
</evidence>
<dbReference type="Gene3D" id="1.10.3290.10">
    <property type="entry name" value="Fido-like domain"/>
    <property type="match status" value="1"/>
</dbReference>
<dbReference type="AlphaFoldDB" id="A0A0J8VCL0"/>
<dbReference type="EMBL" id="PYLZ01000008">
    <property type="protein sequence ID" value="PSW23541.1"/>
    <property type="molecule type" value="Genomic_DNA"/>
</dbReference>
<dbReference type="InterPro" id="IPR003812">
    <property type="entry name" value="Fido"/>
</dbReference>
<organism evidence="5 6">
    <name type="scientific">Photobacterium swingsii</name>
    <dbReference type="NCBI Taxonomy" id="680026"/>
    <lineage>
        <taxon>Bacteria</taxon>
        <taxon>Pseudomonadati</taxon>
        <taxon>Pseudomonadota</taxon>
        <taxon>Gammaproteobacteria</taxon>
        <taxon>Vibrionales</taxon>
        <taxon>Vibrionaceae</taxon>
        <taxon>Photobacterium</taxon>
    </lineage>
</organism>
<name>A0A0J8VCL0_9GAMM</name>
<sequence length="366" mass="41659">MWIWQQEKWPSFTWCEPQLASLLRDVRFNQGMLLGKVLAKGEDEQQAMLDTLLANIIHSSAIEGEKLNAFSVRSSLANKLGVTEDKPYPTSEQSDGLAEIMLDAVNNLDSALTLERILDWHRLLFPEGYTMFNPVAGGKLRGDAPMQVVSGRIDRPVIHFEAPGRHQLEQELEQFITWFNQSRDNVTLDPLIRAAITHLWFVTIHPMDDGNGRITRLLTDLALAQAEQQSVRFYAMSVSILARRKSYYEILEQTQKGDLDITGWLTWFLETLNHTFCDVLAEIEQTVAKTNFWRRIDQTQLTAEQMKVMNRMLDGDFDIGINASQYAKVAKVSRPTATRHLAALVKQGCLQKTDAGGRSTRYIVNF</sequence>